<dbReference type="Pfam" id="PF00255">
    <property type="entry name" value="GSHPx"/>
    <property type="match status" value="1"/>
</dbReference>
<dbReference type="Proteomes" id="UP000253314">
    <property type="component" value="Unassembled WGS sequence"/>
</dbReference>
<dbReference type="InterPro" id="IPR000889">
    <property type="entry name" value="Glutathione_peroxidase"/>
</dbReference>
<dbReference type="CDD" id="cd00340">
    <property type="entry name" value="GSH_Peroxidase"/>
    <property type="match status" value="1"/>
</dbReference>
<dbReference type="PRINTS" id="PR01011">
    <property type="entry name" value="GLUTPROXDASE"/>
</dbReference>
<evidence type="ECO:0000256" key="5">
    <source>
        <dbReference type="RuleBase" id="RU000499"/>
    </source>
</evidence>
<dbReference type="PANTHER" id="PTHR11592:SF78">
    <property type="entry name" value="GLUTATHIONE PEROXIDASE"/>
    <property type="match status" value="1"/>
</dbReference>
<dbReference type="InterPro" id="IPR029759">
    <property type="entry name" value="GPX_AS"/>
</dbReference>
<dbReference type="AlphaFoldDB" id="A0A366XY51"/>
<organism evidence="6 7">
    <name type="scientific">Bacillus taeanensis</name>
    <dbReference type="NCBI Taxonomy" id="273032"/>
    <lineage>
        <taxon>Bacteria</taxon>
        <taxon>Bacillati</taxon>
        <taxon>Bacillota</taxon>
        <taxon>Bacilli</taxon>
        <taxon>Bacillales</taxon>
        <taxon>Bacillaceae</taxon>
        <taxon>Bacillus</taxon>
    </lineage>
</organism>
<evidence type="ECO:0000256" key="4">
    <source>
        <dbReference type="PIRSR" id="PIRSR000303-1"/>
    </source>
</evidence>
<evidence type="ECO:0000313" key="7">
    <source>
        <dbReference type="Proteomes" id="UP000253314"/>
    </source>
</evidence>
<dbReference type="PIRSF" id="PIRSF000303">
    <property type="entry name" value="Glutathion_perox"/>
    <property type="match status" value="1"/>
</dbReference>
<reference evidence="6 7" key="1">
    <citation type="submission" date="2018-07" db="EMBL/GenBank/DDBJ databases">
        <title>Lottiidibacillus patelloidae gen. nov., sp. nov., isolated from the intestinal tract of a marine limpet and the reclassification of B. taeanensis BH030017T, B. algicola KMM 3737T and B. hwajinpoensis SW-72T as genus Lottiidibacillus.</title>
        <authorList>
            <person name="Liu R."/>
            <person name="Huang Z."/>
        </authorList>
    </citation>
    <scope>NUCLEOTIDE SEQUENCE [LARGE SCALE GENOMIC DNA]</scope>
    <source>
        <strain evidence="6 7">BH030017</strain>
    </source>
</reference>
<keyword evidence="3 5" id="KW-0560">Oxidoreductase</keyword>
<dbReference type="Gene3D" id="3.40.30.10">
    <property type="entry name" value="Glutaredoxin"/>
    <property type="match status" value="1"/>
</dbReference>
<evidence type="ECO:0000256" key="2">
    <source>
        <dbReference type="ARBA" id="ARBA00022559"/>
    </source>
</evidence>
<evidence type="ECO:0000313" key="6">
    <source>
        <dbReference type="EMBL" id="RBW69073.1"/>
    </source>
</evidence>
<dbReference type="PROSITE" id="PS00460">
    <property type="entry name" value="GLUTATHIONE_PEROXID_1"/>
    <property type="match status" value="1"/>
</dbReference>
<feature type="active site" evidence="4">
    <location>
        <position position="37"/>
    </location>
</feature>
<proteinExistence type="inferred from homology"/>
<sequence>MKKSLYNITVQTAGGEEKKLEDYKDRALLIVNVASFCGFTPQYEGLEKLNRKYSDKGLSILAFPSNDFGAQEPNTITEIQTFCTENYGISFELFNKIKIKGSDKHPLYKWLISQEKSSLLEKITGEVDASKEVQWNFEKFLVSRDGKLLNRFVSKVAPEDPAVIEAVEKALDLTKIEQ</sequence>
<comment type="similarity">
    <text evidence="1 5">Belongs to the glutathione peroxidase family.</text>
</comment>
<dbReference type="GO" id="GO:0004601">
    <property type="term" value="F:peroxidase activity"/>
    <property type="evidence" value="ECO:0007669"/>
    <property type="project" value="UniProtKB-KW"/>
</dbReference>
<dbReference type="RefSeq" id="WP_113806504.1">
    <property type="nucleotide sequence ID" value="NZ_QOCW01000013.1"/>
</dbReference>
<dbReference type="InterPro" id="IPR036249">
    <property type="entry name" value="Thioredoxin-like_sf"/>
</dbReference>
<evidence type="ECO:0000256" key="3">
    <source>
        <dbReference type="ARBA" id="ARBA00023002"/>
    </source>
</evidence>
<dbReference type="PANTHER" id="PTHR11592">
    <property type="entry name" value="GLUTATHIONE PEROXIDASE"/>
    <property type="match status" value="1"/>
</dbReference>
<name>A0A366XY51_9BACI</name>
<accession>A0A366XY51</accession>
<keyword evidence="2 5" id="KW-0575">Peroxidase</keyword>
<gene>
    <name evidence="6" type="ORF">DS031_13010</name>
</gene>
<keyword evidence="7" id="KW-1185">Reference proteome</keyword>
<dbReference type="OrthoDB" id="9789406at2"/>
<dbReference type="PROSITE" id="PS51355">
    <property type="entry name" value="GLUTATHIONE_PEROXID_3"/>
    <property type="match status" value="1"/>
</dbReference>
<dbReference type="SUPFAM" id="SSF52833">
    <property type="entry name" value="Thioredoxin-like"/>
    <property type="match status" value="1"/>
</dbReference>
<dbReference type="FunFam" id="3.40.30.10:FF:000010">
    <property type="entry name" value="Glutathione peroxidase"/>
    <property type="match status" value="1"/>
</dbReference>
<evidence type="ECO:0000256" key="1">
    <source>
        <dbReference type="ARBA" id="ARBA00006926"/>
    </source>
</evidence>
<comment type="caution">
    <text evidence="6">The sequence shown here is derived from an EMBL/GenBank/DDBJ whole genome shotgun (WGS) entry which is preliminary data.</text>
</comment>
<dbReference type="GO" id="GO:0034599">
    <property type="term" value="P:cellular response to oxidative stress"/>
    <property type="evidence" value="ECO:0007669"/>
    <property type="project" value="TreeGrafter"/>
</dbReference>
<dbReference type="EMBL" id="QOCW01000013">
    <property type="protein sequence ID" value="RBW69073.1"/>
    <property type="molecule type" value="Genomic_DNA"/>
</dbReference>
<protein>
    <recommendedName>
        <fullName evidence="5">Glutathione peroxidase</fullName>
    </recommendedName>
</protein>